<name>A0A0C1ZEP9_9VIBR</name>
<feature type="domain" description="Nucleotidyl transferase" evidence="5">
    <location>
        <begin position="12"/>
        <end position="276"/>
    </location>
</feature>
<dbReference type="InterPro" id="IPR005835">
    <property type="entry name" value="NTP_transferase_dom"/>
</dbReference>
<keyword evidence="2 7" id="KW-0808">Transferase</keyword>
<evidence type="ECO:0000256" key="4">
    <source>
        <dbReference type="ARBA" id="ARBA00023056"/>
    </source>
</evidence>
<dbReference type="PANTHER" id="PTHR43523">
    <property type="entry name" value="GLUCOSE-1-PHOSPHATE ADENYLYLTRANSFERASE-RELATED"/>
    <property type="match status" value="1"/>
</dbReference>
<dbReference type="SUPFAM" id="SSF53448">
    <property type="entry name" value="Nucleotide-diphospho-sugar transferases"/>
    <property type="match status" value="1"/>
</dbReference>
<protein>
    <submittedName>
        <fullName evidence="7">Glucose-1-phosphate adenylyltransferase</fullName>
    </submittedName>
</protein>
<evidence type="ECO:0000259" key="6">
    <source>
        <dbReference type="Pfam" id="PF24894"/>
    </source>
</evidence>
<accession>A0A0C1ZEP9</accession>
<dbReference type="CDD" id="cd04651">
    <property type="entry name" value="LbH_G1P_AT_C"/>
    <property type="match status" value="1"/>
</dbReference>
<dbReference type="AlphaFoldDB" id="A0A0C1ZEP9"/>
<dbReference type="InterPro" id="IPR011831">
    <property type="entry name" value="ADP-Glc_PPase"/>
</dbReference>
<reference evidence="7 8" key="1">
    <citation type="submission" date="2014-07" db="EMBL/GenBank/DDBJ databases">
        <title>Unique and conserved regions in Vibrio harveyi and related species in comparison with the shrimp pathogen Vibrio harveyi CAIM 1792.</title>
        <authorList>
            <person name="Espinoza-Valles I."/>
            <person name="Vora G."/>
            <person name="Leekitcharoenphon P."/>
            <person name="Ussery D."/>
            <person name="Hoj L."/>
            <person name="Gomez-Gil B."/>
        </authorList>
    </citation>
    <scope>NUCLEOTIDE SEQUENCE [LARGE SCALE GENOMIC DNA]</scope>
    <source>
        <strain evidence="8">CAIM 1854 / LMG 25443</strain>
    </source>
</reference>
<dbReference type="GO" id="GO:0005978">
    <property type="term" value="P:glycogen biosynthetic process"/>
    <property type="evidence" value="ECO:0007669"/>
    <property type="project" value="UniProtKB-KW"/>
</dbReference>
<dbReference type="RefSeq" id="WP_020196195.1">
    <property type="nucleotide sequence ID" value="NZ_BAOH01000045.1"/>
</dbReference>
<dbReference type="Pfam" id="PF24894">
    <property type="entry name" value="Hexapep_GlmU"/>
    <property type="match status" value="1"/>
</dbReference>
<dbReference type="Gene3D" id="3.90.550.10">
    <property type="entry name" value="Spore Coat Polysaccharide Biosynthesis Protein SpsA, Chain A"/>
    <property type="match status" value="1"/>
</dbReference>
<dbReference type="InterPro" id="IPR029044">
    <property type="entry name" value="Nucleotide-diphossugar_trans"/>
</dbReference>
<dbReference type="GO" id="GO:0008878">
    <property type="term" value="F:glucose-1-phosphate adenylyltransferase activity"/>
    <property type="evidence" value="ECO:0007669"/>
    <property type="project" value="InterPro"/>
</dbReference>
<dbReference type="Gene3D" id="2.160.10.10">
    <property type="entry name" value="Hexapeptide repeat proteins"/>
    <property type="match status" value="1"/>
</dbReference>
<dbReference type="Proteomes" id="UP000031586">
    <property type="component" value="Unassembled WGS sequence"/>
</dbReference>
<dbReference type="PATRIC" id="fig|1229493.5.peg.3167"/>
<dbReference type="SUPFAM" id="SSF51161">
    <property type="entry name" value="Trimeric LpxA-like enzymes"/>
    <property type="match status" value="1"/>
</dbReference>
<evidence type="ECO:0000256" key="1">
    <source>
        <dbReference type="ARBA" id="ARBA00010443"/>
    </source>
</evidence>
<keyword evidence="3 7" id="KW-0548">Nucleotidyltransferase</keyword>
<gene>
    <name evidence="7" type="ORF">H735_19205</name>
</gene>
<feature type="domain" description="Glucose-1-phosphate adenylyltransferase/Bifunctional protein GlmU-like C-terminal hexapeptide" evidence="6">
    <location>
        <begin position="310"/>
        <end position="401"/>
    </location>
</feature>
<sequence length="429" mass="48223">MTSKVVSVVLADRERTGLGPLTETCCKSVTQFAGSHRLIDFALSNLIQAGVKRNLVLTRFHCAALNTHIEQAWQNYQARIELLEPTYPQTTYPQTRLLPALEQNWTDVLLQNLDSINHPTDEHVLLVGGEQIHRNYIASLLQYHQIQKAELTLVVVQVPIEQASKYHVVELDAQRQVVSIQHQPEHPAEIPNKPGFAMVLTENYLFQRPVLVKGLFTNAKKLDGQHDLTKDIVGLMARRVKVELFDLGVLYSEQTPMYWHGLNNVDDYWRAQMMLLTENHRLKKSQSEPLLSEKAQSDRPCQRNEIDGIKVRIKDSYIASGCNIEGACSIRSVIGVDCDLGRNSILHEAVLMGRCQVGANSRITRAIIEEDVHIAPGTVIGEKPEKDSKQFFITEGGLVVIPRGSRVGFESELAPLHENYPEGVTANTF</sequence>
<proteinExistence type="inferred from homology"/>
<evidence type="ECO:0000313" key="8">
    <source>
        <dbReference type="Proteomes" id="UP000031586"/>
    </source>
</evidence>
<evidence type="ECO:0000313" key="7">
    <source>
        <dbReference type="EMBL" id="KIF51531.1"/>
    </source>
</evidence>
<evidence type="ECO:0000256" key="2">
    <source>
        <dbReference type="ARBA" id="ARBA00022679"/>
    </source>
</evidence>
<dbReference type="Pfam" id="PF00483">
    <property type="entry name" value="NTP_transferase"/>
    <property type="match status" value="1"/>
</dbReference>
<organism evidence="7 8">
    <name type="scientific">Vibrio owensii CAIM 1854 = LMG 25443</name>
    <dbReference type="NCBI Taxonomy" id="1229493"/>
    <lineage>
        <taxon>Bacteria</taxon>
        <taxon>Pseudomonadati</taxon>
        <taxon>Pseudomonadota</taxon>
        <taxon>Gammaproteobacteria</taxon>
        <taxon>Vibrionales</taxon>
        <taxon>Vibrionaceae</taxon>
        <taxon>Vibrio</taxon>
    </lineage>
</organism>
<evidence type="ECO:0000256" key="3">
    <source>
        <dbReference type="ARBA" id="ARBA00022695"/>
    </source>
</evidence>
<dbReference type="PANTHER" id="PTHR43523:SF2">
    <property type="entry name" value="GLUCOSE-1-PHOSPHATE ADENYLYLTRANSFERASE"/>
    <property type="match status" value="1"/>
</dbReference>
<evidence type="ECO:0000259" key="5">
    <source>
        <dbReference type="Pfam" id="PF00483"/>
    </source>
</evidence>
<keyword evidence="4" id="KW-0320">Glycogen biosynthesis</keyword>
<dbReference type="InterPro" id="IPR011004">
    <property type="entry name" value="Trimer_LpxA-like_sf"/>
</dbReference>
<comment type="similarity">
    <text evidence="1">Belongs to the bacterial/plant glucose-1-phosphate adenylyltransferase family.</text>
</comment>
<dbReference type="InterPro" id="IPR056818">
    <property type="entry name" value="GlmU/GlgC-like_hexapep"/>
</dbReference>
<comment type="caution">
    <text evidence="7">The sequence shown here is derived from an EMBL/GenBank/DDBJ whole genome shotgun (WGS) entry which is preliminary data.</text>
</comment>
<dbReference type="EMBL" id="JPRD01000035">
    <property type="protein sequence ID" value="KIF51531.1"/>
    <property type="molecule type" value="Genomic_DNA"/>
</dbReference>